<gene>
    <name evidence="2" type="ORF">CUJ86_02720</name>
</gene>
<dbReference type="Pfam" id="PF18477">
    <property type="entry name" value="PIN_9"/>
    <property type="match status" value="1"/>
</dbReference>
<organism evidence="2 3">
    <name type="scientific">Methanofollis fontis</name>
    <dbReference type="NCBI Taxonomy" id="2052832"/>
    <lineage>
        <taxon>Archaea</taxon>
        <taxon>Methanobacteriati</taxon>
        <taxon>Methanobacteriota</taxon>
        <taxon>Stenosarchaea group</taxon>
        <taxon>Methanomicrobia</taxon>
        <taxon>Methanomicrobiales</taxon>
        <taxon>Methanomicrobiaceae</taxon>
        <taxon>Methanofollis</taxon>
    </lineage>
</organism>
<accession>A0A483CVU8</accession>
<dbReference type="SUPFAM" id="SSF88723">
    <property type="entry name" value="PIN domain-like"/>
    <property type="match status" value="1"/>
</dbReference>
<dbReference type="InterPro" id="IPR041120">
    <property type="entry name" value="PIN_9"/>
</dbReference>
<dbReference type="RefSeq" id="WP_130646011.1">
    <property type="nucleotide sequence ID" value="NZ_PGCL01000001.1"/>
</dbReference>
<comment type="caution">
    <text evidence="2">The sequence shown here is derived from an EMBL/GenBank/DDBJ whole genome shotgun (WGS) entry which is preliminary data.</text>
</comment>
<name>A0A483CVU8_9EURY</name>
<evidence type="ECO:0000259" key="1">
    <source>
        <dbReference type="Pfam" id="PF18477"/>
    </source>
</evidence>
<dbReference type="OrthoDB" id="15280at2157"/>
<dbReference type="Proteomes" id="UP000292580">
    <property type="component" value="Unassembled WGS sequence"/>
</dbReference>
<sequence length="126" mass="13986">MRILLDTNALMMPAQFRVDLFGELRALLGGYEPLVLEDVVHELEGLARGSGNDAAAARTGLLMADRCLTVRGRSSAPTVDERIRAYAMDEGCMVATNDRRLREHLLAAGVPVITLRNRKKLEIIRR</sequence>
<proteinExistence type="predicted"/>
<evidence type="ECO:0000313" key="2">
    <source>
        <dbReference type="EMBL" id="TAJ45647.1"/>
    </source>
</evidence>
<evidence type="ECO:0000313" key="3">
    <source>
        <dbReference type="Proteomes" id="UP000292580"/>
    </source>
</evidence>
<dbReference type="EMBL" id="PGCL01000001">
    <property type="protein sequence ID" value="TAJ45647.1"/>
    <property type="molecule type" value="Genomic_DNA"/>
</dbReference>
<dbReference type="InterPro" id="IPR029060">
    <property type="entry name" value="PIN-like_dom_sf"/>
</dbReference>
<dbReference type="Gene3D" id="3.40.50.1010">
    <property type="entry name" value="5'-nuclease"/>
    <property type="match status" value="1"/>
</dbReference>
<reference evidence="2 3" key="1">
    <citation type="submission" date="2017-11" db="EMBL/GenBank/DDBJ databases">
        <title>Isolation and Characterization of Methanofollis Species from Methane Seep Offshore SW Taiwan.</title>
        <authorList>
            <person name="Teng N.-H."/>
            <person name="Lai M.-C."/>
            <person name="Chen S.-C."/>
        </authorList>
    </citation>
    <scope>NUCLEOTIDE SEQUENCE [LARGE SCALE GENOMIC DNA]</scope>
    <source>
        <strain evidence="2 3">FWC-SCC2</strain>
    </source>
</reference>
<dbReference type="CDD" id="cd09879">
    <property type="entry name" value="PIN_VapC_AF0591-like"/>
    <property type="match status" value="1"/>
</dbReference>
<feature type="domain" description="VapC9 PIN-like" evidence="1">
    <location>
        <begin position="3"/>
        <end position="118"/>
    </location>
</feature>
<dbReference type="AlphaFoldDB" id="A0A483CVU8"/>
<protein>
    <submittedName>
        <fullName evidence="2">Nucleotide-binding protein</fullName>
    </submittedName>
</protein>
<keyword evidence="3" id="KW-1185">Reference proteome</keyword>